<dbReference type="GO" id="GO:0043565">
    <property type="term" value="F:sequence-specific DNA binding"/>
    <property type="evidence" value="ECO:0007669"/>
    <property type="project" value="TreeGrafter"/>
</dbReference>
<dbReference type="Pfam" id="PF03466">
    <property type="entry name" value="LysR_substrate"/>
    <property type="match status" value="1"/>
</dbReference>
<keyword evidence="2" id="KW-0805">Transcription regulation</keyword>
<protein>
    <submittedName>
        <fullName evidence="6">LysR family transcriptional regulator</fullName>
    </submittedName>
</protein>
<proteinExistence type="inferred from homology"/>
<dbReference type="AlphaFoldDB" id="A0A2W5QMX5"/>
<dbReference type="SUPFAM" id="SSF53850">
    <property type="entry name" value="Periplasmic binding protein-like II"/>
    <property type="match status" value="1"/>
</dbReference>
<feature type="domain" description="HTH lysR-type" evidence="5">
    <location>
        <begin position="6"/>
        <end position="63"/>
    </location>
</feature>
<dbReference type="InterPro" id="IPR036388">
    <property type="entry name" value="WH-like_DNA-bd_sf"/>
</dbReference>
<evidence type="ECO:0000313" key="6">
    <source>
        <dbReference type="EMBL" id="PZQ78334.1"/>
    </source>
</evidence>
<evidence type="ECO:0000256" key="1">
    <source>
        <dbReference type="ARBA" id="ARBA00009437"/>
    </source>
</evidence>
<dbReference type="PANTHER" id="PTHR30537">
    <property type="entry name" value="HTH-TYPE TRANSCRIPTIONAL REGULATOR"/>
    <property type="match status" value="1"/>
</dbReference>
<evidence type="ECO:0000313" key="7">
    <source>
        <dbReference type="Proteomes" id="UP000249135"/>
    </source>
</evidence>
<dbReference type="Proteomes" id="UP000249135">
    <property type="component" value="Unassembled WGS sequence"/>
</dbReference>
<dbReference type="PROSITE" id="PS50931">
    <property type="entry name" value="HTH_LYSR"/>
    <property type="match status" value="1"/>
</dbReference>
<dbReference type="Gene3D" id="3.40.190.10">
    <property type="entry name" value="Periplasmic binding protein-like II"/>
    <property type="match status" value="2"/>
</dbReference>
<evidence type="ECO:0000256" key="4">
    <source>
        <dbReference type="ARBA" id="ARBA00023163"/>
    </source>
</evidence>
<dbReference type="Pfam" id="PF00126">
    <property type="entry name" value="HTH_1"/>
    <property type="match status" value="1"/>
</dbReference>
<dbReference type="InterPro" id="IPR005119">
    <property type="entry name" value="LysR_subst-bd"/>
</dbReference>
<dbReference type="InterPro" id="IPR000847">
    <property type="entry name" value="LysR_HTH_N"/>
</dbReference>
<dbReference type="InterPro" id="IPR058163">
    <property type="entry name" value="LysR-type_TF_proteobact-type"/>
</dbReference>
<dbReference type="NCBIfam" id="NF008352">
    <property type="entry name" value="PRK11139.1"/>
    <property type="match status" value="1"/>
</dbReference>
<organism evidence="6 7">
    <name type="scientific">Variovorax paradoxus</name>
    <dbReference type="NCBI Taxonomy" id="34073"/>
    <lineage>
        <taxon>Bacteria</taxon>
        <taxon>Pseudomonadati</taxon>
        <taxon>Pseudomonadota</taxon>
        <taxon>Betaproteobacteria</taxon>
        <taxon>Burkholderiales</taxon>
        <taxon>Comamonadaceae</taxon>
        <taxon>Variovorax</taxon>
    </lineage>
</organism>
<dbReference type="GO" id="GO:0003700">
    <property type="term" value="F:DNA-binding transcription factor activity"/>
    <property type="evidence" value="ECO:0007669"/>
    <property type="project" value="InterPro"/>
</dbReference>
<evidence type="ECO:0000256" key="2">
    <source>
        <dbReference type="ARBA" id="ARBA00023015"/>
    </source>
</evidence>
<dbReference type="FunFam" id="3.40.190.10:FF:000017">
    <property type="entry name" value="Glycine cleavage system transcriptional activator"/>
    <property type="match status" value="1"/>
</dbReference>
<dbReference type="SUPFAM" id="SSF46785">
    <property type="entry name" value="Winged helix' DNA-binding domain"/>
    <property type="match status" value="1"/>
</dbReference>
<dbReference type="Gene3D" id="1.10.10.10">
    <property type="entry name" value="Winged helix-like DNA-binding domain superfamily/Winged helix DNA-binding domain"/>
    <property type="match status" value="1"/>
</dbReference>
<gene>
    <name evidence="6" type="ORF">DI563_00615</name>
</gene>
<name>A0A2W5QMX5_VARPD</name>
<reference evidence="6 7" key="1">
    <citation type="submission" date="2017-08" db="EMBL/GenBank/DDBJ databases">
        <title>Infants hospitalized years apart are colonized by the same room-sourced microbial strains.</title>
        <authorList>
            <person name="Brooks B."/>
            <person name="Olm M.R."/>
            <person name="Firek B.A."/>
            <person name="Baker R."/>
            <person name="Thomas B.C."/>
            <person name="Morowitz M.J."/>
            <person name="Banfield J.F."/>
        </authorList>
    </citation>
    <scope>NUCLEOTIDE SEQUENCE [LARGE SCALE GENOMIC DNA]</scope>
    <source>
        <strain evidence="6">S2_005_003_R2_41</strain>
    </source>
</reference>
<dbReference type="GO" id="GO:0006351">
    <property type="term" value="P:DNA-templated transcription"/>
    <property type="evidence" value="ECO:0007669"/>
    <property type="project" value="TreeGrafter"/>
</dbReference>
<keyword evidence="4" id="KW-0804">Transcription</keyword>
<dbReference type="PRINTS" id="PR00039">
    <property type="entry name" value="HTHLYSR"/>
</dbReference>
<comment type="caution">
    <text evidence="6">The sequence shown here is derived from an EMBL/GenBank/DDBJ whole genome shotgun (WGS) entry which is preliminary data.</text>
</comment>
<dbReference type="PANTHER" id="PTHR30537:SF26">
    <property type="entry name" value="GLYCINE CLEAVAGE SYSTEM TRANSCRIPTIONAL ACTIVATOR"/>
    <property type="match status" value="1"/>
</dbReference>
<sequence length="298" mass="33547">MGWQLPSLAALRTFEAAARHLSFTKAAGELNLTQSAVSRQIRLTEEYLGVLLFQRVKQRLVLTEAGRVYVEDIRHALQMMQAATVNLLANQGKGGILHLATPPAFGTKWLIPRLHRFSDAHPEIMIQLATRARPFDLANESIDAAIHYGGDDWPGVLSDRLVGDEMVVVCSPAYLARHEPLGGPEDLARHTLLQQTLRPNLWREWVEARGGDLRHAWQGPRFEHFYMIMQAAIGSLGVALLPRLLVNEDMAAGRLVIPFESPYRSHDAYCLVYPAAKRGDQKIQLLRRWLVDEAKRPD</sequence>
<dbReference type="InterPro" id="IPR036390">
    <property type="entry name" value="WH_DNA-bd_sf"/>
</dbReference>
<comment type="similarity">
    <text evidence="1">Belongs to the LysR transcriptional regulatory family.</text>
</comment>
<dbReference type="FunFam" id="1.10.10.10:FF:000038">
    <property type="entry name" value="Glycine cleavage system transcriptional activator"/>
    <property type="match status" value="1"/>
</dbReference>
<evidence type="ECO:0000259" key="5">
    <source>
        <dbReference type="PROSITE" id="PS50931"/>
    </source>
</evidence>
<keyword evidence="3" id="KW-0238">DNA-binding</keyword>
<accession>A0A2W5QMX5</accession>
<dbReference type="EMBL" id="QFPP01000002">
    <property type="protein sequence ID" value="PZQ78334.1"/>
    <property type="molecule type" value="Genomic_DNA"/>
</dbReference>
<evidence type="ECO:0000256" key="3">
    <source>
        <dbReference type="ARBA" id="ARBA00023125"/>
    </source>
</evidence>